<dbReference type="PRINTS" id="PR00364">
    <property type="entry name" value="DISEASERSIST"/>
</dbReference>
<proteinExistence type="predicted"/>
<feature type="compositionally biased region" description="Polar residues" evidence="1">
    <location>
        <begin position="110"/>
        <end position="124"/>
    </location>
</feature>
<dbReference type="PANTHER" id="PTHR47691:SF3">
    <property type="entry name" value="HTH-TYPE TRANSCRIPTIONAL REGULATOR RV0890C-RELATED"/>
    <property type="match status" value="1"/>
</dbReference>
<dbReference type="GO" id="GO:0043531">
    <property type="term" value="F:ADP binding"/>
    <property type="evidence" value="ECO:0007669"/>
    <property type="project" value="InterPro"/>
</dbReference>
<dbReference type="Gene3D" id="3.40.50.300">
    <property type="entry name" value="P-loop containing nucleotide triphosphate hydrolases"/>
    <property type="match status" value="1"/>
</dbReference>
<gene>
    <name evidence="2" type="ORF">C1I95_10180</name>
</gene>
<evidence type="ECO:0000313" key="3">
    <source>
        <dbReference type="Proteomes" id="UP000248924"/>
    </source>
</evidence>
<keyword evidence="3" id="KW-1185">Reference proteome</keyword>
<sequence>MLADDPDELLRTLCADLRLLWTQAGGPSLRALGTRIGLGKSQVGAILNGTVRRPPDWDVVRGLVESFHDYALAHDRLSRLSLRTGVDETWRPRYAVLEYAFRENRPRPRNNGSPSIPATTTQPWPATLVPRQLPPAVRHLVGRKAELSTLDKAADACGEPGGSAALVVVNGTAGVGKTTTVLWWARRASSRFPDGQLYADLGGFDSSGMAVSPEGALTGFLTALGADPHRLPEDLPGRVAHYRSLLADRRVLVVLDNARDPAQVRPLLPGGSACMAVVTSRNRLTSLVVAEGALPLRLDLLTSTDAAKMFESRLNSGRAAGEPSAVAEIVERCARLPLALAIAAAGAAARPDEPLAVFAAQLRSGSAVLDGWPTELTAPTCVPPSPGPFGT</sequence>
<name>A0A2W2FZD2_9ACTN</name>
<protein>
    <submittedName>
        <fullName evidence="2">Uncharacterized protein</fullName>
    </submittedName>
</protein>
<dbReference type="OrthoDB" id="7628974at2"/>
<organism evidence="2 3">
    <name type="scientific">Micromonospora craterilacus</name>
    <dbReference type="NCBI Taxonomy" id="1655439"/>
    <lineage>
        <taxon>Bacteria</taxon>
        <taxon>Bacillati</taxon>
        <taxon>Actinomycetota</taxon>
        <taxon>Actinomycetes</taxon>
        <taxon>Micromonosporales</taxon>
        <taxon>Micromonosporaceae</taxon>
        <taxon>Micromonospora</taxon>
    </lineage>
</organism>
<dbReference type="SUPFAM" id="SSF52540">
    <property type="entry name" value="P-loop containing nucleoside triphosphate hydrolases"/>
    <property type="match status" value="1"/>
</dbReference>
<dbReference type="RefSeq" id="WP_158566351.1">
    <property type="nucleotide sequence ID" value="NZ_POTY01000046.1"/>
</dbReference>
<dbReference type="PANTHER" id="PTHR47691">
    <property type="entry name" value="REGULATOR-RELATED"/>
    <property type="match status" value="1"/>
</dbReference>
<accession>A0A2W2FZD2</accession>
<comment type="caution">
    <text evidence="2">The sequence shown here is derived from an EMBL/GenBank/DDBJ whole genome shotgun (WGS) entry which is preliminary data.</text>
</comment>
<reference evidence="2 3" key="1">
    <citation type="submission" date="2018-01" db="EMBL/GenBank/DDBJ databases">
        <title>Draft genome sequence of Jishengella sp. NA12.</title>
        <authorList>
            <person name="Sahin N."/>
            <person name="Ay H."/>
            <person name="Saygin H."/>
        </authorList>
    </citation>
    <scope>NUCLEOTIDE SEQUENCE [LARGE SCALE GENOMIC DNA]</scope>
    <source>
        <strain evidence="2 3">NA12</strain>
    </source>
</reference>
<dbReference type="Proteomes" id="UP000248924">
    <property type="component" value="Unassembled WGS sequence"/>
</dbReference>
<dbReference type="EMBL" id="POTY01000046">
    <property type="protein sequence ID" value="PZG20114.1"/>
    <property type="molecule type" value="Genomic_DNA"/>
</dbReference>
<evidence type="ECO:0000256" key="1">
    <source>
        <dbReference type="SAM" id="MobiDB-lite"/>
    </source>
</evidence>
<feature type="region of interest" description="Disordered" evidence="1">
    <location>
        <begin position="105"/>
        <end position="127"/>
    </location>
</feature>
<dbReference type="InterPro" id="IPR027417">
    <property type="entry name" value="P-loop_NTPase"/>
</dbReference>
<dbReference type="AlphaFoldDB" id="A0A2W2FZD2"/>
<evidence type="ECO:0000313" key="2">
    <source>
        <dbReference type="EMBL" id="PZG20114.1"/>
    </source>
</evidence>